<comment type="caution">
    <text evidence="2">The sequence shown here is derived from an EMBL/GenBank/DDBJ whole genome shotgun (WGS) entry which is preliminary data.</text>
</comment>
<feature type="transmembrane region" description="Helical" evidence="1">
    <location>
        <begin position="59"/>
        <end position="82"/>
    </location>
</feature>
<dbReference type="InterPro" id="IPR014509">
    <property type="entry name" value="YjdF-like"/>
</dbReference>
<keyword evidence="3" id="KW-1185">Reference proteome</keyword>
<keyword evidence="1" id="KW-0472">Membrane</keyword>
<dbReference type="PIRSF" id="PIRSF020606">
    <property type="entry name" value="UCP020606"/>
    <property type="match status" value="1"/>
</dbReference>
<organism evidence="2 3">
    <name type="scientific">Luteolibacter pohnpeiensis</name>
    <dbReference type="NCBI Taxonomy" id="454153"/>
    <lineage>
        <taxon>Bacteria</taxon>
        <taxon>Pseudomonadati</taxon>
        <taxon>Verrucomicrobiota</taxon>
        <taxon>Verrucomicrobiia</taxon>
        <taxon>Verrucomicrobiales</taxon>
        <taxon>Verrucomicrobiaceae</taxon>
        <taxon>Luteolibacter</taxon>
    </lineage>
</organism>
<evidence type="ECO:0000313" key="2">
    <source>
        <dbReference type="EMBL" id="MBK1882197.1"/>
    </source>
</evidence>
<keyword evidence="1" id="KW-0812">Transmembrane</keyword>
<name>A0A934S4M7_9BACT</name>
<dbReference type="EMBL" id="JAENIJ010000008">
    <property type="protein sequence ID" value="MBK1882197.1"/>
    <property type="molecule type" value="Genomic_DNA"/>
</dbReference>
<protein>
    <submittedName>
        <fullName evidence="2">DUF2238 domain-containing protein</fullName>
    </submittedName>
</protein>
<feature type="transmembrane region" description="Helical" evidence="1">
    <location>
        <begin position="7"/>
        <end position="25"/>
    </location>
</feature>
<dbReference type="InterPro" id="IPR058534">
    <property type="entry name" value="YjdF"/>
</dbReference>
<dbReference type="Pfam" id="PF09997">
    <property type="entry name" value="DUF2238"/>
    <property type="match status" value="1"/>
</dbReference>
<accession>A0A934S4M7</accession>
<evidence type="ECO:0000313" key="3">
    <source>
        <dbReference type="Proteomes" id="UP000603141"/>
    </source>
</evidence>
<proteinExistence type="predicted"/>
<dbReference type="Proteomes" id="UP000603141">
    <property type="component" value="Unassembled WGS sequence"/>
</dbReference>
<feature type="transmembrane region" description="Helical" evidence="1">
    <location>
        <begin position="31"/>
        <end position="47"/>
    </location>
</feature>
<sequence>MDHRKHSLLFASSALVLVLLIISGLHPYDRATWFMEVAPVVLVYPVLWWTRKRFPLTSLLYCLIAAHAMVLMLGGAFTYAKVPLGFELQSFFHLQRNPYDRIGHFFQGFVPFLLAREILIRTKMVQNSKLISGLAVCIVMTISSSYELIEWGAALALGKGADAFLGTQGDPWDTQSDMFMALIGAISALVFVSRFQDRQIMRLQMKEF</sequence>
<feature type="transmembrane region" description="Helical" evidence="1">
    <location>
        <begin position="131"/>
        <end position="149"/>
    </location>
</feature>
<dbReference type="AlphaFoldDB" id="A0A934S4M7"/>
<evidence type="ECO:0000256" key="1">
    <source>
        <dbReference type="SAM" id="Phobius"/>
    </source>
</evidence>
<gene>
    <name evidence="2" type="ORF">JIN85_07215</name>
</gene>
<reference evidence="2" key="1">
    <citation type="submission" date="2021-01" db="EMBL/GenBank/DDBJ databases">
        <title>Modified the classification status of verrucomicrobia.</title>
        <authorList>
            <person name="Feng X."/>
        </authorList>
    </citation>
    <scope>NUCLEOTIDE SEQUENCE</scope>
    <source>
        <strain evidence="2">KCTC 22041</strain>
    </source>
</reference>
<dbReference type="RefSeq" id="WP_200269099.1">
    <property type="nucleotide sequence ID" value="NZ_JAENIJ010000008.1"/>
</dbReference>
<feature type="transmembrane region" description="Helical" evidence="1">
    <location>
        <begin position="102"/>
        <end position="119"/>
    </location>
</feature>
<keyword evidence="1" id="KW-1133">Transmembrane helix</keyword>
<feature type="transmembrane region" description="Helical" evidence="1">
    <location>
        <begin position="178"/>
        <end position="195"/>
    </location>
</feature>